<dbReference type="InterPro" id="IPR051022">
    <property type="entry name" value="Notch_Cell-Fate_Det"/>
</dbReference>
<evidence type="ECO:0000256" key="4">
    <source>
        <dbReference type="PROSITE-ProRule" id="PRU00076"/>
    </source>
</evidence>
<protein>
    <recommendedName>
        <fullName evidence="6">EGF-like domain-containing protein</fullName>
    </recommendedName>
</protein>
<dbReference type="InterPro" id="IPR013032">
    <property type="entry name" value="EGF-like_CS"/>
</dbReference>
<gene>
    <name evidence="7" type="ORF">XENOCAPTIV_019023</name>
</gene>
<dbReference type="InterPro" id="IPR000742">
    <property type="entry name" value="EGF"/>
</dbReference>
<keyword evidence="2" id="KW-0677">Repeat</keyword>
<dbReference type="PROSITE" id="PS00022">
    <property type="entry name" value="EGF_1"/>
    <property type="match status" value="1"/>
</dbReference>
<dbReference type="Pfam" id="PF12661">
    <property type="entry name" value="hEGF"/>
    <property type="match status" value="1"/>
</dbReference>
<evidence type="ECO:0000313" key="7">
    <source>
        <dbReference type="EMBL" id="MEQ2208908.1"/>
    </source>
</evidence>
<feature type="non-terminal residue" evidence="7">
    <location>
        <position position="83"/>
    </location>
</feature>
<evidence type="ECO:0000259" key="6">
    <source>
        <dbReference type="PROSITE" id="PS50026"/>
    </source>
</evidence>
<dbReference type="EMBL" id="JAHRIN010050813">
    <property type="protein sequence ID" value="MEQ2208908.1"/>
    <property type="molecule type" value="Genomic_DNA"/>
</dbReference>
<name>A0ABV0RL68_9TELE</name>
<feature type="domain" description="EGF-like" evidence="6">
    <location>
        <begin position="5"/>
        <end position="46"/>
    </location>
</feature>
<keyword evidence="1 4" id="KW-0245">EGF-like domain</keyword>
<keyword evidence="8" id="KW-1185">Reference proteome</keyword>
<evidence type="ECO:0000313" key="8">
    <source>
        <dbReference type="Proteomes" id="UP001434883"/>
    </source>
</evidence>
<sequence>MTASVTRGASMAPANNRGSATARRDGDNDGGYKCTCPPGFYGNNCELSANTCADGPCFNDGRCVDNPEGGYFCQCPLGYAGFT</sequence>
<evidence type="ECO:0000256" key="3">
    <source>
        <dbReference type="ARBA" id="ARBA00023157"/>
    </source>
</evidence>
<dbReference type="PROSITE" id="PS01186">
    <property type="entry name" value="EGF_2"/>
    <property type="match status" value="1"/>
</dbReference>
<dbReference type="SUPFAM" id="SSF57184">
    <property type="entry name" value="Growth factor receptor domain"/>
    <property type="match status" value="1"/>
</dbReference>
<reference evidence="7 8" key="1">
    <citation type="submission" date="2021-06" db="EMBL/GenBank/DDBJ databases">
        <authorList>
            <person name="Palmer J.M."/>
        </authorList>
    </citation>
    <scope>NUCLEOTIDE SEQUENCE [LARGE SCALE GENOMIC DNA]</scope>
    <source>
        <strain evidence="7 8">XC_2019</strain>
        <tissue evidence="7">Muscle</tissue>
    </source>
</reference>
<dbReference type="InterPro" id="IPR009030">
    <property type="entry name" value="Growth_fac_rcpt_cys_sf"/>
</dbReference>
<comment type="caution">
    <text evidence="7">The sequence shown here is derived from an EMBL/GenBank/DDBJ whole genome shotgun (WGS) entry which is preliminary data.</text>
</comment>
<organism evidence="7 8">
    <name type="scientific">Xenoophorus captivus</name>
    <dbReference type="NCBI Taxonomy" id="1517983"/>
    <lineage>
        <taxon>Eukaryota</taxon>
        <taxon>Metazoa</taxon>
        <taxon>Chordata</taxon>
        <taxon>Craniata</taxon>
        <taxon>Vertebrata</taxon>
        <taxon>Euteleostomi</taxon>
        <taxon>Actinopterygii</taxon>
        <taxon>Neopterygii</taxon>
        <taxon>Teleostei</taxon>
        <taxon>Neoteleostei</taxon>
        <taxon>Acanthomorphata</taxon>
        <taxon>Ovalentaria</taxon>
        <taxon>Atherinomorphae</taxon>
        <taxon>Cyprinodontiformes</taxon>
        <taxon>Goodeidae</taxon>
        <taxon>Xenoophorus</taxon>
    </lineage>
</organism>
<comment type="caution">
    <text evidence="4">Lacks conserved residue(s) required for the propagation of feature annotation.</text>
</comment>
<dbReference type="PANTHER" id="PTHR24049:SF35">
    <property type="entry name" value="EGF-LIKE DOMAIN-CONTAINING PROTEIN"/>
    <property type="match status" value="1"/>
</dbReference>
<feature type="domain" description="EGF-like" evidence="6">
    <location>
        <begin position="48"/>
        <end position="83"/>
    </location>
</feature>
<dbReference type="CDD" id="cd00054">
    <property type="entry name" value="EGF_CA"/>
    <property type="match status" value="2"/>
</dbReference>
<dbReference type="PROSITE" id="PS50026">
    <property type="entry name" value="EGF_3"/>
    <property type="match status" value="2"/>
</dbReference>
<dbReference type="Proteomes" id="UP001434883">
    <property type="component" value="Unassembled WGS sequence"/>
</dbReference>
<feature type="region of interest" description="Disordered" evidence="5">
    <location>
        <begin position="1"/>
        <end position="30"/>
    </location>
</feature>
<proteinExistence type="predicted"/>
<feature type="disulfide bond" evidence="4">
    <location>
        <begin position="36"/>
        <end position="45"/>
    </location>
</feature>
<keyword evidence="3 4" id="KW-1015">Disulfide bond</keyword>
<evidence type="ECO:0000256" key="5">
    <source>
        <dbReference type="SAM" id="MobiDB-lite"/>
    </source>
</evidence>
<accession>A0ABV0RL68</accession>
<dbReference type="Gene3D" id="2.10.25.10">
    <property type="entry name" value="Laminin"/>
    <property type="match status" value="2"/>
</dbReference>
<evidence type="ECO:0000256" key="2">
    <source>
        <dbReference type="ARBA" id="ARBA00022737"/>
    </source>
</evidence>
<dbReference type="PANTHER" id="PTHR24049">
    <property type="entry name" value="CRUMBS FAMILY MEMBER"/>
    <property type="match status" value="1"/>
</dbReference>
<dbReference type="Pfam" id="PF00008">
    <property type="entry name" value="EGF"/>
    <property type="match status" value="1"/>
</dbReference>
<evidence type="ECO:0000256" key="1">
    <source>
        <dbReference type="ARBA" id="ARBA00022536"/>
    </source>
</evidence>